<evidence type="ECO:0000313" key="2">
    <source>
        <dbReference type="EMBL" id="CAB9516179.1"/>
    </source>
</evidence>
<reference evidence="2" key="1">
    <citation type="submission" date="2020-06" db="EMBL/GenBank/DDBJ databases">
        <authorList>
            <consortium name="Plant Systems Biology data submission"/>
        </authorList>
    </citation>
    <scope>NUCLEOTIDE SEQUENCE</scope>
    <source>
        <strain evidence="2">D6</strain>
    </source>
</reference>
<evidence type="ECO:0000256" key="1">
    <source>
        <dbReference type="SAM" id="Phobius"/>
    </source>
</evidence>
<feature type="transmembrane region" description="Helical" evidence="1">
    <location>
        <begin position="42"/>
        <end position="62"/>
    </location>
</feature>
<dbReference type="EMBL" id="CAICTM010000764">
    <property type="protein sequence ID" value="CAB9516179.1"/>
    <property type="molecule type" value="Genomic_DNA"/>
</dbReference>
<evidence type="ECO:0000313" key="3">
    <source>
        <dbReference type="Proteomes" id="UP001153069"/>
    </source>
</evidence>
<dbReference type="OrthoDB" id="50239at2759"/>
<gene>
    <name evidence="2" type="ORF">SEMRO_765_G199240.1</name>
</gene>
<accession>A0A9N8EBI5</accession>
<feature type="transmembrane region" description="Helical" evidence="1">
    <location>
        <begin position="102"/>
        <end position="123"/>
    </location>
</feature>
<organism evidence="2 3">
    <name type="scientific">Seminavis robusta</name>
    <dbReference type="NCBI Taxonomy" id="568900"/>
    <lineage>
        <taxon>Eukaryota</taxon>
        <taxon>Sar</taxon>
        <taxon>Stramenopiles</taxon>
        <taxon>Ochrophyta</taxon>
        <taxon>Bacillariophyta</taxon>
        <taxon>Bacillariophyceae</taxon>
        <taxon>Bacillariophycidae</taxon>
        <taxon>Naviculales</taxon>
        <taxon>Naviculaceae</taxon>
        <taxon>Seminavis</taxon>
    </lineage>
</organism>
<keyword evidence="3" id="KW-1185">Reference proteome</keyword>
<proteinExistence type="predicted"/>
<keyword evidence="1" id="KW-0472">Membrane</keyword>
<comment type="caution">
    <text evidence="2">The sequence shown here is derived from an EMBL/GenBank/DDBJ whole genome shotgun (WGS) entry which is preliminary data.</text>
</comment>
<protein>
    <submittedName>
        <fullName evidence="2">Uncharacterized protein</fullName>
    </submittedName>
</protein>
<name>A0A9N8EBI5_9STRA</name>
<keyword evidence="1" id="KW-1133">Transmembrane helix</keyword>
<dbReference type="Proteomes" id="UP001153069">
    <property type="component" value="Unassembled WGS sequence"/>
</dbReference>
<keyword evidence="1" id="KW-0812">Transmembrane</keyword>
<sequence>MSITIADLTTMAAGATAWAMAIPAVKIAGNGVATGSDTNKGLALLVGIGIAYATTPLLSLVLGWKTASEKVRGVALALGTAQTIDGLVHLFYPSFYHENPTVGLGCAGNIFYGAGLLGIFSAYQ</sequence>
<dbReference type="AlphaFoldDB" id="A0A9N8EBI5"/>